<dbReference type="InterPro" id="IPR010127">
    <property type="entry name" value="Phasin_subfam-1"/>
</dbReference>
<evidence type="ECO:0000313" key="2">
    <source>
        <dbReference type="EMBL" id="MBB3195031.1"/>
    </source>
</evidence>
<protein>
    <submittedName>
        <fullName evidence="2">Phasin family protein</fullName>
    </submittedName>
</protein>
<sequence>MLLRNTATQPPAARDIHSAWTWLQSPAGRGFQPIPPFLVQRSKKDLQSILVPLYLVSCCSAPCSEWASQPGLQPAVFHVADRASNLSFIASLRRFRMLTAEQLLAAHRSNMNAVFGLTGKVFETWEKLAELNIQTAKTTLNEVAETTQAALSVKDAQELMALHASLLQPTAEKAVAYSRHVYDIATSTGAEFSKMAEAQVADAQDKFGSVVENATKNAPAGTENAVALVKSAVAAANNAYESVQKAVKQASEIVENNVNTVTNTALKTSQVAATRVPKRAAV</sequence>
<gene>
    <name evidence="2" type="ORF">FHS28_002434</name>
</gene>
<comment type="caution">
    <text evidence="2">The sequence shown here is derived from an EMBL/GenBank/DDBJ whole genome shotgun (WGS) entry which is preliminary data.</text>
</comment>
<dbReference type="Proteomes" id="UP000574369">
    <property type="component" value="Unassembled WGS sequence"/>
</dbReference>
<name>A0ABR6GTI5_9BURK</name>
<organism evidence="2 3">
    <name type="scientific">Roseateles terrae</name>
    <dbReference type="NCBI Taxonomy" id="431060"/>
    <lineage>
        <taxon>Bacteria</taxon>
        <taxon>Pseudomonadati</taxon>
        <taxon>Pseudomonadota</taxon>
        <taxon>Betaproteobacteria</taxon>
        <taxon>Burkholderiales</taxon>
        <taxon>Sphaerotilaceae</taxon>
        <taxon>Roseateles</taxon>
    </lineage>
</organism>
<feature type="domain" description="Phasin" evidence="1">
    <location>
        <begin position="101"/>
        <end position="200"/>
    </location>
</feature>
<evidence type="ECO:0000313" key="3">
    <source>
        <dbReference type="Proteomes" id="UP000574369"/>
    </source>
</evidence>
<reference evidence="2 3" key="1">
    <citation type="submission" date="2020-08" db="EMBL/GenBank/DDBJ databases">
        <title>Genomic Encyclopedia of Type Strains, Phase III (KMG-III): the genomes of soil and plant-associated and newly described type strains.</title>
        <authorList>
            <person name="Whitman W."/>
        </authorList>
    </citation>
    <scope>NUCLEOTIDE SEQUENCE [LARGE SCALE GENOMIC DNA]</scope>
    <source>
        <strain evidence="2 3">CECT 7247</strain>
    </source>
</reference>
<dbReference type="InterPro" id="IPR018968">
    <property type="entry name" value="Phasin"/>
</dbReference>
<accession>A0ABR6GTI5</accession>
<keyword evidence="3" id="KW-1185">Reference proteome</keyword>
<dbReference type="NCBIfam" id="TIGR01841">
    <property type="entry name" value="phasin"/>
    <property type="match status" value="1"/>
</dbReference>
<dbReference type="EMBL" id="JACHXO010000004">
    <property type="protein sequence ID" value="MBB3195031.1"/>
    <property type="molecule type" value="Genomic_DNA"/>
</dbReference>
<proteinExistence type="predicted"/>
<dbReference type="Pfam" id="PF09361">
    <property type="entry name" value="Phasin_2"/>
    <property type="match status" value="1"/>
</dbReference>
<evidence type="ECO:0000259" key="1">
    <source>
        <dbReference type="Pfam" id="PF09361"/>
    </source>
</evidence>